<dbReference type="InterPro" id="IPR032675">
    <property type="entry name" value="LRR_dom_sf"/>
</dbReference>
<reference evidence="7" key="1">
    <citation type="submission" date="2021-01" db="EMBL/GenBank/DDBJ databases">
        <authorList>
            <person name="Corre E."/>
            <person name="Pelletier E."/>
            <person name="Niang G."/>
            <person name="Scheremetjew M."/>
            <person name="Finn R."/>
            <person name="Kale V."/>
            <person name="Holt S."/>
            <person name="Cochrane G."/>
            <person name="Meng A."/>
            <person name="Brown T."/>
            <person name="Cohen L."/>
        </authorList>
    </citation>
    <scope>NUCLEOTIDE SEQUENCE</scope>
    <source>
        <strain evidence="7">CCMP1381</strain>
    </source>
</reference>
<dbReference type="SUPFAM" id="SSF52058">
    <property type="entry name" value="L domain-like"/>
    <property type="match status" value="1"/>
</dbReference>
<evidence type="ECO:0000256" key="2">
    <source>
        <dbReference type="ARBA" id="ARBA00022692"/>
    </source>
</evidence>
<dbReference type="FunFam" id="3.80.10.10:FF:000129">
    <property type="entry name" value="Leucine-rich repeat receptor-like kinase"/>
    <property type="match status" value="1"/>
</dbReference>
<gene>
    <name evidence="7" type="ORF">DSPE1174_LOCUS7275</name>
</gene>
<keyword evidence="6" id="KW-0732">Signal</keyword>
<dbReference type="GO" id="GO:0016020">
    <property type="term" value="C:membrane"/>
    <property type="evidence" value="ECO:0007669"/>
    <property type="project" value="UniProtKB-SubCell"/>
</dbReference>
<dbReference type="PANTHER" id="PTHR48010:SF5">
    <property type="entry name" value="PROTEIN TOO MANY MOUTHS"/>
    <property type="match status" value="1"/>
</dbReference>
<evidence type="ECO:0000256" key="6">
    <source>
        <dbReference type="SAM" id="SignalP"/>
    </source>
</evidence>
<organism evidence="7">
    <name type="scientific">Octactis speculum</name>
    <dbReference type="NCBI Taxonomy" id="3111310"/>
    <lineage>
        <taxon>Eukaryota</taxon>
        <taxon>Sar</taxon>
        <taxon>Stramenopiles</taxon>
        <taxon>Ochrophyta</taxon>
        <taxon>Dictyochophyceae</taxon>
        <taxon>Dictyochales</taxon>
        <taxon>Dictyochaceae</taxon>
        <taxon>Octactis</taxon>
    </lineage>
</organism>
<dbReference type="AlphaFoldDB" id="A0A7S2BF87"/>
<name>A0A7S2BF87_9STRA</name>
<proteinExistence type="predicted"/>
<evidence type="ECO:0000313" key="7">
    <source>
        <dbReference type="EMBL" id="CAD9394382.1"/>
    </source>
</evidence>
<protein>
    <recommendedName>
        <fullName evidence="8">Leucine-rich repeat-containing N-terminal plant-type domain-containing protein</fullName>
    </recommendedName>
</protein>
<keyword evidence="2" id="KW-0812">Transmembrane</keyword>
<sequence>MLIINGVWKSRAAGLPFGQLLLVVLALSSAFLPQTLGQDINEDNYDYGVRQGSFYSNAATVAALEALYLGTGGIRNWHHVWGWMANDPCTSSWYGITCEEGQVVRIELYQNNLIGTIPTEAGYLTSMRGYWDFYSNHLTGTIPTELGLLTAMTDYHNFRSNEITGTIPTEVGMYVCCQALCLFGGRTPSQALMSSWGSGPYWDCSGVTVPTTVFNEPCHEGEMACRDAKDWA</sequence>
<dbReference type="Gene3D" id="3.80.10.10">
    <property type="entry name" value="Ribonuclease Inhibitor"/>
    <property type="match status" value="1"/>
</dbReference>
<evidence type="ECO:0008006" key="8">
    <source>
        <dbReference type="Google" id="ProtNLM"/>
    </source>
</evidence>
<evidence type="ECO:0000256" key="5">
    <source>
        <dbReference type="ARBA" id="ARBA00023136"/>
    </source>
</evidence>
<evidence type="ECO:0000256" key="4">
    <source>
        <dbReference type="ARBA" id="ARBA00022989"/>
    </source>
</evidence>
<keyword evidence="4" id="KW-1133">Transmembrane helix</keyword>
<evidence type="ECO:0000256" key="3">
    <source>
        <dbReference type="ARBA" id="ARBA00022737"/>
    </source>
</evidence>
<dbReference type="PANTHER" id="PTHR48010">
    <property type="entry name" value="OS05G0588300 PROTEIN"/>
    <property type="match status" value="1"/>
</dbReference>
<keyword evidence="5" id="KW-0472">Membrane</keyword>
<dbReference type="InterPro" id="IPR050994">
    <property type="entry name" value="At_inactive_RLKs"/>
</dbReference>
<feature type="chain" id="PRO_5031008223" description="Leucine-rich repeat-containing N-terminal plant-type domain-containing protein" evidence="6">
    <location>
        <begin position="38"/>
        <end position="232"/>
    </location>
</feature>
<accession>A0A7S2BF87</accession>
<comment type="subcellular location">
    <subcellularLocation>
        <location evidence="1">Membrane</location>
    </subcellularLocation>
</comment>
<dbReference type="EMBL" id="HBGS01013742">
    <property type="protein sequence ID" value="CAD9394382.1"/>
    <property type="molecule type" value="Transcribed_RNA"/>
</dbReference>
<keyword evidence="3" id="KW-0677">Repeat</keyword>
<evidence type="ECO:0000256" key="1">
    <source>
        <dbReference type="ARBA" id="ARBA00004370"/>
    </source>
</evidence>
<feature type="signal peptide" evidence="6">
    <location>
        <begin position="1"/>
        <end position="37"/>
    </location>
</feature>